<dbReference type="InterPro" id="IPR058245">
    <property type="entry name" value="NreC/VraR/RcsB-like_REC"/>
</dbReference>
<dbReference type="InterPro" id="IPR000792">
    <property type="entry name" value="Tscrpt_reg_LuxR_C"/>
</dbReference>
<gene>
    <name evidence="8" type="ORF">EOS_12120</name>
</gene>
<comment type="caution">
    <text evidence="8">The sequence shown here is derived from an EMBL/GenBank/DDBJ whole genome shotgun (WGS) entry which is preliminary data.</text>
</comment>
<dbReference type="GO" id="GO:0006355">
    <property type="term" value="P:regulation of DNA-templated transcription"/>
    <property type="evidence" value="ECO:0007669"/>
    <property type="project" value="InterPro"/>
</dbReference>
<evidence type="ECO:0000259" key="7">
    <source>
        <dbReference type="PROSITE" id="PS50110"/>
    </source>
</evidence>
<dbReference type="PANTHER" id="PTHR43214">
    <property type="entry name" value="TWO-COMPONENT RESPONSE REGULATOR"/>
    <property type="match status" value="1"/>
</dbReference>
<name>A0A0J1CZG5_9BURK</name>
<proteinExistence type="predicted"/>
<dbReference type="SUPFAM" id="SSF52172">
    <property type="entry name" value="CheY-like"/>
    <property type="match status" value="1"/>
</dbReference>
<dbReference type="GO" id="GO:0003677">
    <property type="term" value="F:DNA binding"/>
    <property type="evidence" value="ECO:0007669"/>
    <property type="project" value="UniProtKB-KW"/>
</dbReference>
<accession>A0A0J1CZG5</accession>
<keyword evidence="4" id="KW-0804">Transcription</keyword>
<evidence type="ECO:0000256" key="1">
    <source>
        <dbReference type="ARBA" id="ARBA00022553"/>
    </source>
</evidence>
<evidence type="ECO:0000256" key="3">
    <source>
        <dbReference type="ARBA" id="ARBA00023125"/>
    </source>
</evidence>
<evidence type="ECO:0000256" key="2">
    <source>
        <dbReference type="ARBA" id="ARBA00023015"/>
    </source>
</evidence>
<evidence type="ECO:0000259" key="6">
    <source>
        <dbReference type="PROSITE" id="PS50043"/>
    </source>
</evidence>
<dbReference type="InterPro" id="IPR001789">
    <property type="entry name" value="Sig_transdc_resp-reg_receiver"/>
</dbReference>
<dbReference type="Gene3D" id="3.40.50.2300">
    <property type="match status" value="1"/>
</dbReference>
<evidence type="ECO:0000256" key="5">
    <source>
        <dbReference type="PROSITE-ProRule" id="PRU00169"/>
    </source>
</evidence>
<dbReference type="InterPro" id="IPR011006">
    <property type="entry name" value="CheY-like_superfamily"/>
</dbReference>
<evidence type="ECO:0000313" key="9">
    <source>
        <dbReference type="Proteomes" id="UP000035963"/>
    </source>
</evidence>
<dbReference type="PROSITE" id="PS50043">
    <property type="entry name" value="HTH_LUXR_2"/>
    <property type="match status" value="1"/>
</dbReference>
<dbReference type="GO" id="GO:0000160">
    <property type="term" value="P:phosphorelay signal transduction system"/>
    <property type="evidence" value="ECO:0007669"/>
    <property type="project" value="InterPro"/>
</dbReference>
<dbReference type="SUPFAM" id="SSF46894">
    <property type="entry name" value="C-terminal effector domain of the bipartite response regulators"/>
    <property type="match status" value="1"/>
</dbReference>
<evidence type="ECO:0000256" key="4">
    <source>
        <dbReference type="ARBA" id="ARBA00023163"/>
    </source>
</evidence>
<protein>
    <submittedName>
        <fullName evidence="8">LuxR family transcriptional regulator</fullName>
    </submittedName>
</protein>
<keyword evidence="2" id="KW-0805">Transcription regulation</keyword>
<dbReference type="SMART" id="SM00421">
    <property type="entry name" value="HTH_LUXR"/>
    <property type="match status" value="1"/>
</dbReference>
<dbReference type="RefSeq" id="WP_047846889.1">
    <property type="nucleotide sequence ID" value="NZ_AEJF01000080.1"/>
</dbReference>
<dbReference type="PRINTS" id="PR00038">
    <property type="entry name" value="HTHLUXR"/>
</dbReference>
<keyword evidence="1 5" id="KW-0597">Phosphoprotein</keyword>
<feature type="domain" description="Response regulatory" evidence="7">
    <location>
        <begin position="3"/>
        <end position="119"/>
    </location>
</feature>
<dbReference type="AlphaFoldDB" id="A0A0J1CZG5"/>
<feature type="domain" description="HTH luxR-type" evidence="6">
    <location>
        <begin position="141"/>
        <end position="206"/>
    </location>
</feature>
<dbReference type="Proteomes" id="UP000035963">
    <property type="component" value="Unassembled WGS sequence"/>
</dbReference>
<dbReference type="InterPro" id="IPR039420">
    <property type="entry name" value="WalR-like"/>
</dbReference>
<reference evidence="8 9" key="1">
    <citation type="journal article" date="2015" name="Genome Announc.">
        <title>Draft Genome Sequence of Burkholderia sp. Strain PML1(12), an Ectomycorrhizosphere-Inhabiting Bacterium with Effective Mineral-Weathering Ability.</title>
        <authorList>
            <person name="Uroz S."/>
            <person name="Oger P."/>
        </authorList>
    </citation>
    <scope>NUCLEOTIDE SEQUENCE [LARGE SCALE GENOMIC DNA]</scope>
    <source>
        <strain evidence="9">PML1(12)</strain>
    </source>
</reference>
<dbReference type="Pfam" id="PF00196">
    <property type="entry name" value="GerE"/>
    <property type="match status" value="1"/>
</dbReference>
<dbReference type="InterPro" id="IPR016032">
    <property type="entry name" value="Sig_transdc_resp-reg_C-effctor"/>
</dbReference>
<dbReference type="CDD" id="cd06170">
    <property type="entry name" value="LuxR_C_like"/>
    <property type="match status" value="1"/>
</dbReference>
<dbReference type="PATRIC" id="fig|908627.4.peg.2689"/>
<sequence>MIKILIADDHAIVRGGLKQIIATTTDIVVAGEAAQGAEAIEKLRTCQVDLLLLDMTMPGISGVDLIRRVRTEQPVLPILVLSIHNEAQVVARAVRAGATGYVTKDSDPDIILAAIRKLSGGGRFIDPKLIDVMVFDTHSNDAAPHEILSDREFQVLHLLAAGKSINAIAEVLVLSAKTISTHKMRLMQKLGLDNNAELIRYAIKHGLSSEQERS</sequence>
<organism evidence="8 9">
    <name type="scientific">Caballeronia mineralivorans PML1(12)</name>
    <dbReference type="NCBI Taxonomy" id="908627"/>
    <lineage>
        <taxon>Bacteria</taxon>
        <taxon>Pseudomonadati</taxon>
        <taxon>Pseudomonadota</taxon>
        <taxon>Betaproteobacteria</taxon>
        <taxon>Burkholderiales</taxon>
        <taxon>Burkholderiaceae</taxon>
        <taxon>Caballeronia</taxon>
    </lineage>
</organism>
<keyword evidence="3" id="KW-0238">DNA-binding</keyword>
<dbReference type="EMBL" id="AEJF01000080">
    <property type="protein sequence ID" value="KLU25942.1"/>
    <property type="molecule type" value="Genomic_DNA"/>
</dbReference>
<dbReference type="PANTHER" id="PTHR43214:SF41">
    <property type="entry name" value="NITRATE_NITRITE RESPONSE REGULATOR PROTEIN NARP"/>
    <property type="match status" value="1"/>
</dbReference>
<dbReference type="Pfam" id="PF00072">
    <property type="entry name" value="Response_reg"/>
    <property type="match status" value="1"/>
</dbReference>
<dbReference type="SMART" id="SM00448">
    <property type="entry name" value="REC"/>
    <property type="match status" value="1"/>
</dbReference>
<dbReference type="PROSITE" id="PS50110">
    <property type="entry name" value="RESPONSE_REGULATORY"/>
    <property type="match status" value="1"/>
</dbReference>
<feature type="modified residue" description="4-aspartylphosphate" evidence="5">
    <location>
        <position position="54"/>
    </location>
</feature>
<dbReference type="OrthoDB" id="9780593at2"/>
<evidence type="ECO:0000313" key="8">
    <source>
        <dbReference type="EMBL" id="KLU25942.1"/>
    </source>
</evidence>
<dbReference type="CDD" id="cd17535">
    <property type="entry name" value="REC_NarL-like"/>
    <property type="match status" value="1"/>
</dbReference>
<keyword evidence="9" id="KW-1185">Reference proteome</keyword>